<dbReference type="InterPro" id="IPR015890">
    <property type="entry name" value="Chorismate_C"/>
</dbReference>
<dbReference type="AlphaFoldDB" id="A0A2T1DLR5"/>
<dbReference type="PANTHER" id="PTHR42839">
    <property type="entry name" value="ISOCHORISMATE SYNTHASE ENTC"/>
    <property type="match status" value="1"/>
</dbReference>
<proteinExistence type="inferred from homology"/>
<gene>
    <name evidence="7" type="ORF">C7B65_02335</name>
</gene>
<comment type="caution">
    <text evidence="7">The sequence shown here is derived from an EMBL/GenBank/DDBJ whole genome shotgun (WGS) entry which is preliminary data.</text>
</comment>
<dbReference type="STRING" id="1920490.GCA_001895925_01330"/>
<comment type="similarity">
    <text evidence="2">Belongs to the isochorismate synthase family.</text>
</comment>
<dbReference type="Proteomes" id="UP000238634">
    <property type="component" value="Unassembled WGS sequence"/>
</dbReference>
<evidence type="ECO:0000256" key="2">
    <source>
        <dbReference type="ARBA" id="ARBA00005297"/>
    </source>
</evidence>
<dbReference type="NCBIfam" id="TIGR00543">
    <property type="entry name" value="isochor_syn"/>
    <property type="match status" value="1"/>
</dbReference>
<reference evidence="7 8" key="1">
    <citation type="submission" date="2018-02" db="EMBL/GenBank/DDBJ databases">
        <authorList>
            <person name="Cohen D.B."/>
            <person name="Kent A.D."/>
        </authorList>
    </citation>
    <scope>NUCLEOTIDE SEQUENCE [LARGE SCALE GENOMIC DNA]</scope>
    <source>
        <strain evidence="7 8">ULC007</strain>
    </source>
</reference>
<protein>
    <recommendedName>
        <fullName evidence="3">isochorismate synthase</fullName>
        <ecNumber evidence="3">5.4.4.2</ecNumber>
    </recommendedName>
    <alternativeName>
        <fullName evidence="5">Isochorismate mutase</fullName>
    </alternativeName>
</protein>
<evidence type="ECO:0000313" key="8">
    <source>
        <dbReference type="Proteomes" id="UP000238634"/>
    </source>
</evidence>
<accession>A0A2T1DLR5</accession>
<dbReference type="InterPro" id="IPR005801">
    <property type="entry name" value="ADC_synthase"/>
</dbReference>
<dbReference type="EMBL" id="PVWG01000002">
    <property type="protein sequence ID" value="PSB21447.1"/>
    <property type="molecule type" value="Genomic_DNA"/>
</dbReference>
<evidence type="ECO:0000256" key="3">
    <source>
        <dbReference type="ARBA" id="ARBA00012824"/>
    </source>
</evidence>
<dbReference type="Gene3D" id="3.60.120.10">
    <property type="entry name" value="Anthranilate synthase"/>
    <property type="match status" value="1"/>
</dbReference>
<reference evidence="7 8" key="2">
    <citation type="submission" date="2018-03" db="EMBL/GenBank/DDBJ databases">
        <title>The ancient ancestry and fast evolution of plastids.</title>
        <authorList>
            <person name="Moore K.R."/>
            <person name="Magnabosco C."/>
            <person name="Momper L."/>
            <person name="Gold D.A."/>
            <person name="Bosak T."/>
            <person name="Fournier G.P."/>
        </authorList>
    </citation>
    <scope>NUCLEOTIDE SEQUENCE [LARGE SCALE GENOMIC DNA]</scope>
    <source>
        <strain evidence="7 8">ULC007</strain>
    </source>
</reference>
<evidence type="ECO:0000259" key="6">
    <source>
        <dbReference type="Pfam" id="PF00425"/>
    </source>
</evidence>
<dbReference type="InterPro" id="IPR004561">
    <property type="entry name" value="IsoChor_synthase"/>
</dbReference>
<sequence length="470" mass="52464">MTITPCRLDRAQNQTAIAQFLATCKRANLRKSSQIVSISLEIEPIDPLAVLQAIVRPDQRHFYFEKSGQQEAILAIDTTIELKTEGKNRFVEAKEFIRSASTNAIQFGDSETPFSGTHFFCSFSFFDQPLQENLSFPSASVFLPRWQVSRQADRCTIVANVVIDQTLDPERSSAQIWQKFQTIRAVKHQAIDLAIGLNKLARKDFSHTNHFKKSVLSVLESIQKKHLHKIVLAHALDVTLPIPFNLVNSLNNLRRLYSNCYIFSTNNSQGQTFIGASPERLVKIHNQHLETDALAGSAPRGKTAIEDIQLADRLLSSQKETHEHQVVIDFITRHLEELGLNTQRSSARLLQLPNIQHLHTPIRATVPSRVHLLDVVAKLHPTPAVAGAPRELACEQIRHYEQFERSLYAAPIGWVDQQGNGEFAVGIRSAVLNGCHARLFAGAGIVAGSNPDKELTEVQLKLQALLAALV</sequence>
<evidence type="ECO:0000256" key="5">
    <source>
        <dbReference type="ARBA" id="ARBA00041564"/>
    </source>
</evidence>
<dbReference type="GO" id="GO:0008909">
    <property type="term" value="F:isochorismate synthase activity"/>
    <property type="evidence" value="ECO:0007669"/>
    <property type="project" value="UniProtKB-EC"/>
</dbReference>
<dbReference type="SUPFAM" id="SSF56322">
    <property type="entry name" value="ADC synthase"/>
    <property type="match status" value="1"/>
</dbReference>
<evidence type="ECO:0000256" key="1">
    <source>
        <dbReference type="ARBA" id="ARBA00000799"/>
    </source>
</evidence>
<feature type="domain" description="Chorismate-utilising enzyme C-terminal" evidence="6">
    <location>
        <begin position="209"/>
        <end position="461"/>
    </location>
</feature>
<dbReference type="PANTHER" id="PTHR42839:SF2">
    <property type="entry name" value="ISOCHORISMATE SYNTHASE ENTC"/>
    <property type="match status" value="1"/>
</dbReference>
<keyword evidence="4" id="KW-0413">Isomerase</keyword>
<dbReference type="OrthoDB" id="9803598at2"/>
<evidence type="ECO:0000256" key="4">
    <source>
        <dbReference type="ARBA" id="ARBA00023235"/>
    </source>
</evidence>
<dbReference type="Pfam" id="PF00425">
    <property type="entry name" value="Chorismate_bind"/>
    <property type="match status" value="1"/>
</dbReference>
<evidence type="ECO:0000313" key="7">
    <source>
        <dbReference type="EMBL" id="PSB21447.1"/>
    </source>
</evidence>
<name>A0A2T1DLR5_9CYAN</name>
<dbReference type="RefSeq" id="WP_073073979.1">
    <property type="nucleotide sequence ID" value="NZ_MPPI01000027.1"/>
</dbReference>
<keyword evidence="8" id="KW-1185">Reference proteome</keyword>
<comment type="catalytic activity">
    <reaction evidence="1">
        <text>chorismate = isochorismate</text>
        <dbReference type="Rhea" id="RHEA:18985"/>
        <dbReference type="ChEBI" id="CHEBI:29748"/>
        <dbReference type="ChEBI" id="CHEBI:29780"/>
        <dbReference type="EC" id="5.4.4.2"/>
    </reaction>
</comment>
<organism evidence="7 8">
    <name type="scientific">Phormidesmis priestleyi ULC007</name>
    <dbReference type="NCBI Taxonomy" id="1920490"/>
    <lineage>
        <taxon>Bacteria</taxon>
        <taxon>Bacillati</taxon>
        <taxon>Cyanobacteriota</taxon>
        <taxon>Cyanophyceae</taxon>
        <taxon>Leptolyngbyales</taxon>
        <taxon>Leptolyngbyaceae</taxon>
        <taxon>Phormidesmis</taxon>
    </lineage>
</organism>
<dbReference type="EC" id="5.4.4.2" evidence="3"/>